<keyword evidence="3" id="KW-0804">Transcription</keyword>
<sequence length="249" mass="26639">MRKTLGRRPPYAVESVDRALQLLQMLRDNGSLRITDASRELGVSVSTAHRLIAMLVYRGFAIQEESRVYVPGPAMGEQPVQPGGGLGFKNVVQPYLERLSAETGETANLMIRVGANVRFLSSVESENILRVGDRRGSVLPARLASGGRALLAELPEAQVRRLYDGELTDGEVDALLGELAQVRRAGFALNSEATETGVHAVGAVVRRGGEDVGAISVSFPSSRLTPALRERVIDALLGVCRDLAAADPA</sequence>
<dbReference type="SUPFAM" id="SSF55781">
    <property type="entry name" value="GAF domain-like"/>
    <property type="match status" value="1"/>
</dbReference>
<dbReference type="EMBL" id="JAVDUM010000009">
    <property type="protein sequence ID" value="MDR6867606.1"/>
    <property type="molecule type" value="Genomic_DNA"/>
</dbReference>
<accession>A0ABU1SDC1</accession>
<evidence type="ECO:0000313" key="6">
    <source>
        <dbReference type="EMBL" id="MDR6867606.1"/>
    </source>
</evidence>
<dbReference type="PANTHER" id="PTHR30136">
    <property type="entry name" value="HELIX-TURN-HELIX TRANSCRIPTIONAL REGULATOR, ICLR FAMILY"/>
    <property type="match status" value="1"/>
</dbReference>
<evidence type="ECO:0000259" key="5">
    <source>
        <dbReference type="PROSITE" id="PS51078"/>
    </source>
</evidence>
<evidence type="ECO:0000256" key="1">
    <source>
        <dbReference type="ARBA" id="ARBA00023015"/>
    </source>
</evidence>
<dbReference type="PANTHER" id="PTHR30136:SF24">
    <property type="entry name" value="HTH-TYPE TRANSCRIPTIONAL REPRESSOR ALLR"/>
    <property type="match status" value="1"/>
</dbReference>
<keyword evidence="7" id="KW-1185">Reference proteome</keyword>
<dbReference type="Pfam" id="PF01614">
    <property type="entry name" value="IclR_C"/>
    <property type="match status" value="1"/>
</dbReference>
<dbReference type="InterPro" id="IPR036388">
    <property type="entry name" value="WH-like_DNA-bd_sf"/>
</dbReference>
<comment type="caution">
    <text evidence="6">The sequence shown here is derived from an EMBL/GenBank/DDBJ whole genome shotgun (WGS) entry which is preliminary data.</text>
</comment>
<dbReference type="PROSITE" id="PS51077">
    <property type="entry name" value="HTH_ICLR"/>
    <property type="match status" value="1"/>
</dbReference>
<dbReference type="Proteomes" id="UP001259347">
    <property type="component" value="Unassembled WGS sequence"/>
</dbReference>
<dbReference type="InterPro" id="IPR036390">
    <property type="entry name" value="WH_DNA-bd_sf"/>
</dbReference>
<name>A0ABU1SDC1_9MICO</name>
<feature type="domain" description="IclR-ED" evidence="5">
    <location>
        <begin position="67"/>
        <end position="249"/>
    </location>
</feature>
<evidence type="ECO:0000313" key="7">
    <source>
        <dbReference type="Proteomes" id="UP001259347"/>
    </source>
</evidence>
<dbReference type="Gene3D" id="3.30.450.40">
    <property type="match status" value="1"/>
</dbReference>
<dbReference type="InterPro" id="IPR014757">
    <property type="entry name" value="Tscrpt_reg_IclR_C"/>
</dbReference>
<evidence type="ECO:0000256" key="2">
    <source>
        <dbReference type="ARBA" id="ARBA00023125"/>
    </source>
</evidence>
<dbReference type="SUPFAM" id="SSF46785">
    <property type="entry name" value="Winged helix' DNA-binding domain"/>
    <property type="match status" value="1"/>
</dbReference>
<proteinExistence type="predicted"/>
<dbReference type="GO" id="GO:0003677">
    <property type="term" value="F:DNA binding"/>
    <property type="evidence" value="ECO:0007669"/>
    <property type="project" value="UniProtKB-KW"/>
</dbReference>
<feature type="domain" description="HTH iclR-type" evidence="4">
    <location>
        <begin position="13"/>
        <end position="73"/>
    </location>
</feature>
<dbReference type="InterPro" id="IPR005471">
    <property type="entry name" value="Tscrpt_reg_IclR_N"/>
</dbReference>
<keyword evidence="2 6" id="KW-0238">DNA-binding</keyword>
<dbReference type="PROSITE" id="PS51078">
    <property type="entry name" value="ICLR_ED"/>
    <property type="match status" value="1"/>
</dbReference>
<reference evidence="6 7" key="1">
    <citation type="submission" date="2023-07" db="EMBL/GenBank/DDBJ databases">
        <title>Sorghum-associated microbial communities from plants grown in Nebraska, USA.</title>
        <authorList>
            <person name="Schachtman D."/>
        </authorList>
    </citation>
    <scope>NUCLEOTIDE SEQUENCE [LARGE SCALE GENOMIC DNA]</scope>
    <source>
        <strain evidence="6 7">2980</strain>
    </source>
</reference>
<keyword evidence="1" id="KW-0805">Transcription regulation</keyword>
<dbReference type="RefSeq" id="WP_310020567.1">
    <property type="nucleotide sequence ID" value="NZ_JAVDUM010000009.1"/>
</dbReference>
<dbReference type="Gene3D" id="1.10.10.10">
    <property type="entry name" value="Winged helix-like DNA-binding domain superfamily/Winged helix DNA-binding domain"/>
    <property type="match status" value="1"/>
</dbReference>
<evidence type="ECO:0000259" key="4">
    <source>
        <dbReference type="PROSITE" id="PS51077"/>
    </source>
</evidence>
<dbReference type="Pfam" id="PF09339">
    <property type="entry name" value="HTH_IclR"/>
    <property type="match status" value="1"/>
</dbReference>
<organism evidence="6 7">
    <name type="scientific">Microbacterium resistens</name>
    <dbReference type="NCBI Taxonomy" id="156977"/>
    <lineage>
        <taxon>Bacteria</taxon>
        <taxon>Bacillati</taxon>
        <taxon>Actinomycetota</taxon>
        <taxon>Actinomycetes</taxon>
        <taxon>Micrococcales</taxon>
        <taxon>Microbacteriaceae</taxon>
        <taxon>Microbacterium</taxon>
    </lineage>
</organism>
<protein>
    <submittedName>
        <fullName evidence="6">DNA-binding IclR family transcriptional regulator</fullName>
    </submittedName>
</protein>
<dbReference type="InterPro" id="IPR050707">
    <property type="entry name" value="HTH_MetabolicPath_Reg"/>
</dbReference>
<dbReference type="SMART" id="SM00346">
    <property type="entry name" value="HTH_ICLR"/>
    <property type="match status" value="1"/>
</dbReference>
<evidence type="ECO:0000256" key="3">
    <source>
        <dbReference type="ARBA" id="ARBA00023163"/>
    </source>
</evidence>
<gene>
    <name evidence="6" type="ORF">J2Y69_002210</name>
</gene>
<dbReference type="InterPro" id="IPR029016">
    <property type="entry name" value="GAF-like_dom_sf"/>
</dbReference>